<evidence type="ECO:0000256" key="1">
    <source>
        <dbReference type="SAM" id="MobiDB-lite"/>
    </source>
</evidence>
<accession>W0JS27</accession>
<dbReference type="InterPro" id="IPR058480">
    <property type="entry name" value="DUF8167_N"/>
</dbReference>
<keyword evidence="2" id="KW-0472">Membrane</keyword>
<geneLocation type="plasmid" evidence="4">
    <name>unnamed</name>
</geneLocation>
<dbReference type="SUPFAM" id="SSF116726">
    <property type="entry name" value="TrkA C-terminal domain-like"/>
    <property type="match status" value="1"/>
</dbReference>
<dbReference type="Pfam" id="PF02080">
    <property type="entry name" value="TrkA_C"/>
    <property type="match status" value="1"/>
</dbReference>
<dbReference type="Pfam" id="PF26501">
    <property type="entry name" value="DUF8167"/>
    <property type="match status" value="1"/>
</dbReference>
<name>W0JS27_9EURY</name>
<dbReference type="GeneID" id="25146815"/>
<keyword evidence="2" id="KW-1133">Transmembrane helix</keyword>
<dbReference type="AlphaFoldDB" id="W0JS27"/>
<organism evidence="4 5">
    <name type="scientific">Halostagnicola larsenii XH-48</name>
    <dbReference type="NCBI Taxonomy" id="797299"/>
    <lineage>
        <taxon>Archaea</taxon>
        <taxon>Methanobacteriati</taxon>
        <taxon>Methanobacteriota</taxon>
        <taxon>Stenosarchaea group</taxon>
        <taxon>Halobacteria</taxon>
        <taxon>Halobacteriales</taxon>
        <taxon>Natrialbaceae</taxon>
        <taxon>Halostagnicola</taxon>
    </lineage>
</organism>
<dbReference type="InterPro" id="IPR006037">
    <property type="entry name" value="RCK_C"/>
</dbReference>
<proteinExistence type="predicted"/>
<dbReference type="EMBL" id="CP007056">
    <property type="protein sequence ID" value="AHG01404.1"/>
    <property type="molecule type" value="Genomic_DNA"/>
</dbReference>
<dbReference type="Gene3D" id="3.30.70.1450">
    <property type="entry name" value="Regulator of K+ conductance, C-terminal domain"/>
    <property type="match status" value="1"/>
</dbReference>
<evidence type="ECO:0000313" key="4">
    <source>
        <dbReference type="EMBL" id="AHG01404.1"/>
    </source>
</evidence>
<dbReference type="PROSITE" id="PS51202">
    <property type="entry name" value="RCK_C"/>
    <property type="match status" value="1"/>
</dbReference>
<feature type="region of interest" description="Disordered" evidence="1">
    <location>
        <begin position="386"/>
        <end position="411"/>
    </location>
</feature>
<dbReference type="Pfam" id="PF26502">
    <property type="entry name" value="DUF8167_2nd"/>
    <property type="match status" value="1"/>
</dbReference>
<sequence length="411" mass="44074">MSLISTALTHSFVAALVSILGLSLLAFAVTTIVTFVFQVRVRQRFPAGATLIVGLGVVAIYLNSRLALVQFISNTGDPVTVEEAILNVSAFAAAGVVSYAGRYVGNTVGASKQLPWLTVAPDFSPLVRATGRFITVTLPEDVQDIDGYDAVKGETKKILSGKTMDFPRGLTIEELESQIAARLTDGYDIGYVDVDLDTNGSVQYLAVGQRPIGIGQTLPQQSAAVAIRADPPYSATAGDTVQVWRTDDDGVETLLGTAELRGSVQTVATLAMDKAMASEMDPTEDYRLMTLSADSNPEREFAAMLRREDETMSTVEITAESPLIGSSIGALDVTVIAARTTDGGIETLPKRDHIIQAGDCLFAIGRPEALRRLESENTARITPTEQVLEYTEQIPARSEASGDRPQTKRDR</sequence>
<dbReference type="KEGG" id="hlr:HALLA_03185"/>
<feature type="compositionally biased region" description="Basic and acidic residues" evidence="1">
    <location>
        <begin position="400"/>
        <end position="411"/>
    </location>
</feature>
<feature type="transmembrane region" description="Helical" evidence="2">
    <location>
        <begin position="49"/>
        <end position="72"/>
    </location>
</feature>
<evidence type="ECO:0000256" key="2">
    <source>
        <dbReference type="SAM" id="Phobius"/>
    </source>
</evidence>
<dbReference type="InterPro" id="IPR058604">
    <property type="entry name" value="DUF8167_3rd"/>
</dbReference>
<gene>
    <name evidence="4" type="ORF">HALLA_03185</name>
</gene>
<protein>
    <recommendedName>
        <fullName evidence="3">RCK C-terminal domain-containing protein</fullName>
    </recommendedName>
</protein>
<dbReference type="Pfam" id="PF26503">
    <property type="entry name" value="DUF8167_3rd"/>
    <property type="match status" value="1"/>
</dbReference>
<dbReference type="InterPro" id="IPR058603">
    <property type="entry name" value="DUF8167_2nd"/>
</dbReference>
<reference evidence="4 5" key="1">
    <citation type="submission" date="2014-01" db="EMBL/GenBank/DDBJ databases">
        <authorList>
            <consortium name="DOE Joint Genome Institute"/>
            <person name="Anderson I."/>
            <person name="Huntemann M."/>
            <person name="Han J."/>
            <person name="Chen A."/>
            <person name="Kyrpides N."/>
            <person name="Mavromatis K."/>
            <person name="Markowitz V."/>
            <person name="Palaniappan K."/>
            <person name="Ivanova N."/>
            <person name="Schaumberg A."/>
            <person name="Pati A."/>
            <person name="Liolios K."/>
            <person name="Nordberg H.P."/>
            <person name="Cantor M.N."/>
            <person name="Hua S.X."/>
            <person name="Woyke T."/>
        </authorList>
    </citation>
    <scope>NUCLEOTIDE SEQUENCE [LARGE SCALE GENOMIC DNA]</scope>
    <source>
        <strain evidence="4 5">XH-48</strain>
        <plasmid evidence="5">1</plasmid>
    </source>
</reference>
<keyword evidence="2" id="KW-0812">Transmembrane</keyword>
<dbReference type="RefSeq" id="WP_049954318.1">
    <property type="nucleotide sequence ID" value="NZ_CP007056.1"/>
</dbReference>
<keyword evidence="4" id="KW-0614">Plasmid</keyword>
<dbReference type="HOGENOM" id="CLU_038780_0_0_2"/>
<feature type="transmembrane region" description="Helical" evidence="2">
    <location>
        <begin position="12"/>
        <end position="37"/>
    </location>
</feature>
<evidence type="ECO:0000313" key="5">
    <source>
        <dbReference type="Proteomes" id="UP000019024"/>
    </source>
</evidence>
<dbReference type="Proteomes" id="UP000019024">
    <property type="component" value="Plasmid unnamed"/>
</dbReference>
<keyword evidence="5" id="KW-1185">Reference proteome</keyword>
<dbReference type="GO" id="GO:0006813">
    <property type="term" value="P:potassium ion transport"/>
    <property type="evidence" value="ECO:0007669"/>
    <property type="project" value="InterPro"/>
</dbReference>
<feature type="domain" description="RCK C-terminal" evidence="3">
    <location>
        <begin position="300"/>
        <end position="379"/>
    </location>
</feature>
<dbReference type="InterPro" id="IPR036721">
    <property type="entry name" value="RCK_C_sf"/>
</dbReference>
<dbReference type="GO" id="GO:0008324">
    <property type="term" value="F:monoatomic cation transmembrane transporter activity"/>
    <property type="evidence" value="ECO:0007669"/>
    <property type="project" value="InterPro"/>
</dbReference>
<dbReference type="eggNOG" id="arCOG07570">
    <property type="taxonomic scope" value="Archaea"/>
</dbReference>
<evidence type="ECO:0000259" key="3">
    <source>
        <dbReference type="PROSITE" id="PS51202"/>
    </source>
</evidence>
<dbReference type="OrthoDB" id="205214at2157"/>